<evidence type="ECO:0000313" key="4">
    <source>
        <dbReference type="EMBL" id="PWK80935.1"/>
    </source>
</evidence>
<evidence type="ECO:0000256" key="1">
    <source>
        <dbReference type="ARBA" id="ARBA00006068"/>
    </source>
</evidence>
<dbReference type="NCBIfam" id="TIGR00350">
    <property type="entry name" value="lytR_cpsA_psr"/>
    <property type="match status" value="1"/>
</dbReference>
<dbReference type="Proteomes" id="UP000246005">
    <property type="component" value="Unassembled WGS sequence"/>
</dbReference>
<organism evidence="4 5">
    <name type="scientific">Lentzea atacamensis</name>
    <dbReference type="NCBI Taxonomy" id="531938"/>
    <lineage>
        <taxon>Bacteria</taxon>
        <taxon>Bacillati</taxon>
        <taxon>Actinomycetota</taxon>
        <taxon>Actinomycetes</taxon>
        <taxon>Pseudonocardiales</taxon>
        <taxon>Pseudonocardiaceae</taxon>
        <taxon>Lentzea</taxon>
    </lineage>
</organism>
<comment type="similarity">
    <text evidence="1">Belongs to the LytR/CpsA/Psr (LCP) family.</text>
</comment>
<dbReference type="InterPro" id="IPR050922">
    <property type="entry name" value="LytR/CpsA/Psr_CW_biosynth"/>
</dbReference>
<keyword evidence="2" id="KW-0472">Membrane</keyword>
<keyword evidence="2" id="KW-1133">Transmembrane helix</keyword>
<dbReference type="PANTHER" id="PTHR33392">
    <property type="entry name" value="POLYISOPRENYL-TEICHOIC ACID--PEPTIDOGLYCAN TEICHOIC ACID TRANSFERASE TAGU"/>
    <property type="match status" value="1"/>
</dbReference>
<reference evidence="4 5" key="1">
    <citation type="submission" date="2018-05" db="EMBL/GenBank/DDBJ databases">
        <title>Genomic Encyclopedia of Type Strains, Phase IV (KMG-IV): sequencing the most valuable type-strain genomes for metagenomic binning, comparative biology and taxonomic classification.</title>
        <authorList>
            <person name="Goeker M."/>
        </authorList>
    </citation>
    <scope>NUCLEOTIDE SEQUENCE [LARGE SCALE GENOMIC DNA]</scope>
    <source>
        <strain evidence="4 5">DSM 45480</strain>
    </source>
</reference>
<keyword evidence="2" id="KW-0812">Transmembrane</keyword>
<dbReference type="PANTHER" id="PTHR33392:SF6">
    <property type="entry name" value="POLYISOPRENYL-TEICHOIC ACID--PEPTIDOGLYCAN TEICHOIC ACID TRANSFERASE TAGU"/>
    <property type="match status" value="1"/>
</dbReference>
<evidence type="ECO:0000259" key="3">
    <source>
        <dbReference type="Pfam" id="PF03816"/>
    </source>
</evidence>
<protein>
    <submittedName>
        <fullName evidence="4">LytR family transcriptional attenuator</fullName>
    </submittedName>
</protein>
<accession>A0A316I0M9</accession>
<gene>
    <name evidence="4" type="ORF">C8D88_121105</name>
</gene>
<evidence type="ECO:0000313" key="5">
    <source>
        <dbReference type="Proteomes" id="UP000246005"/>
    </source>
</evidence>
<dbReference type="Pfam" id="PF03816">
    <property type="entry name" value="LytR_cpsA_psr"/>
    <property type="match status" value="1"/>
</dbReference>
<feature type="transmembrane region" description="Helical" evidence="2">
    <location>
        <begin position="36"/>
        <end position="56"/>
    </location>
</feature>
<proteinExistence type="inferred from homology"/>
<feature type="domain" description="Cell envelope-related transcriptional attenuator" evidence="3">
    <location>
        <begin position="90"/>
        <end position="230"/>
    </location>
</feature>
<evidence type="ECO:0000256" key="2">
    <source>
        <dbReference type="SAM" id="Phobius"/>
    </source>
</evidence>
<dbReference type="InterPro" id="IPR004474">
    <property type="entry name" value="LytR_CpsA_psr"/>
</dbReference>
<dbReference type="AlphaFoldDB" id="A0A316I0M9"/>
<sequence length="312" mass="33183">MNDLIRSAIAAEAEERVDYRTVLAELHKRKKRRKPFGLIVGVATLTATAAAAALLIPTAVKKTDAAPATNPPATVTAQNVLLLGLDDHEHTDTMVYARFETDGSVNVVSLPRDAWTGGAGGKKINGLFLDDPKSLTDAVERMTGTKVDHYAAVRMSEFGKIADAVGGVEICLTAAAKDKFSGADLPAGKSTVKGDQALAFLRQRHGLPMGDLDRIKRHQAFLTALAAKITKENALPLAREIGRTIRVDQGWDVLEFAQRFQGPVKIRAATLPVGDSVSTSTGTGFVVDPAQAKQFVEKQFAGGEPSQPGCVS</sequence>
<dbReference type="Gene3D" id="3.40.630.190">
    <property type="entry name" value="LCP protein"/>
    <property type="match status" value="1"/>
</dbReference>
<comment type="caution">
    <text evidence="4">The sequence shown here is derived from an EMBL/GenBank/DDBJ whole genome shotgun (WGS) entry which is preliminary data.</text>
</comment>
<dbReference type="EMBL" id="QGHB01000021">
    <property type="protein sequence ID" value="PWK80935.1"/>
    <property type="molecule type" value="Genomic_DNA"/>
</dbReference>
<name>A0A316I0M9_9PSEU</name>
<dbReference type="RefSeq" id="WP_109641979.1">
    <property type="nucleotide sequence ID" value="NZ_QGHB01000021.1"/>
</dbReference>